<dbReference type="EMBL" id="VFQC01000001">
    <property type="protein sequence ID" value="TQN30936.1"/>
    <property type="molecule type" value="Genomic_DNA"/>
</dbReference>
<dbReference type="AlphaFoldDB" id="A0A543NGF5"/>
<comment type="caution">
    <text evidence="2">The sequence shown here is derived from an EMBL/GenBank/DDBJ whole genome shotgun (WGS) entry which is preliminary data.</text>
</comment>
<feature type="compositionally biased region" description="Low complexity" evidence="1">
    <location>
        <begin position="405"/>
        <end position="414"/>
    </location>
</feature>
<feature type="compositionally biased region" description="Polar residues" evidence="1">
    <location>
        <begin position="423"/>
        <end position="440"/>
    </location>
</feature>
<proteinExistence type="predicted"/>
<feature type="compositionally biased region" description="Pro residues" evidence="1">
    <location>
        <begin position="392"/>
        <end position="404"/>
    </location>
</feature>
<sequence length="489" mass="52856">MSNAQSRSLSVVALLGDIPSTGHLGDAQAQRFSLEGEDLGAQSSDFLDYASHYLGYDRKVVALYPRWRRERPERAIKFARASLQTDHIAAVPVDVPPLALSLMADQLAYLSPYLPSGLVAALVEELPNHILAGGWLGNVSNLDNIPISLKQHVGSYVPQSVFLAFSTPVKRVGRVRKHNPAPNIPFHPMKPVQMLVASSERNDRSTFDQEFLAALPSEVRTVSEQPLSAQYWGSGKFIEFAAFSAHQSALTQPLHAVRPRSCDWCNEPVVTLSCPFCKAANHAPVGQPPVYSKADEVPPPSNTNPQHDRTSGPARTALDQYSQQNTDQAQGAGTASPAAEPAARDTPSGAQQPVQRSTPAQTQDPRTQGQGQGNHAHPPAFPDEQAQHVPGNQPPHPGQAPQQPPQVRQSGPQQPAQPPSGHDPNSTVQYQRPAQPNNRAGTEQQGPPSQTQQRQSETEQRAGSAHPHHDQDPDATDQHTRSAGSPPQQ</sequence>
<dbReference type="RefSeq" id="WP_141922221.1">
    <property type="nucleotide sequence ID" value="NZ_VFQC01000001.1"/>
</dbReference>
<accession>A0A543NGF5</accession>
<evidence type="ECO:0000313" key="3">
    <source>
        <dbReference type="Proteomes" id="UP000317422"/>
    </source>
</evidence>
<name>A0A543NGF5_9ACTN</name>
<keyword evidence="3" id="KW-1185">Reference proteome</keyword>
<evidence type="ECO:0000256" key="1">
    <source>
        <dbReference type="SAM" id="MobiDB-lite"/>
    </source>
</evidence>
<feature type="compositionally biased region" description="Polar residues" evidence="1">
    <location>
        <begin position="319"/>
        <end position="329"/>
    </location>
</feature>
<dbReference type="Proteomes" id="UP000317422">
    <property type="component" value="Unassembled WGS sequence"/>
</dbReference>
<feature type="compositionally biased region" description="Low complexity" evidence="1">
    <location>
        <begin position="331"/>
        <end position="341"/>
    </location>
</feature>
<gene>
    <name evidence="2" type="ORF">FHX37_0824</name>
</gene>
<organism evidence="2 3">
    <name type="scientific">Haloactinospora alba</name>
    <dbReference type="NCBI Taxonomy" id="405555"/>
    <lineage>
        <taxon>Bacteria</taxon>
        <taxon>Bacillati</taxon>
        <taxon>Actinomycetota</taxon>
        <taxon>Actinomycetes</taxon>
        <taxon>Streptosporangiales</taxon>
        <taxon>Nocardiopsidaceae</taxon>
        <taxon>Haloactinospora</taxon>
    </lineage>
</organism>
<dbReference type="OrthoDB" id="4281577at2"/>
<feature type="compositionally biased region" description="Low complexity" evidence="1">
    <location>
        <begin position="441"/>
        <end position="455"/>
    </location>
</feature>
<feature type="compositionally biased region" description="Basic and acidic residues" evidence="1">
    <location>
        <begin position="467"/>
        <end position="480"/>
    </location>
</feature>
<reference evidence="2 3" key="1">
    <citation type="submission" date="2019-06" db="EMBL/GenBank/DDBJ databases">
        <title>Sequencing the genomes of 1000 actinobacteria strains.</title>
        <authorList>
            <person name="Klenk H.-P."/>
        </authorList>
    </citation>
    <scope>NUCLEOTIDE SEQUENCE [LARGE SCALE GENOMIC DNA]</scope>
    <source>
        <strain evidence="2 3">DSM 45015</strain>
    </source>
</reference>
<feature type="region of interest" description="Disordered" evidence="1">
    <location>
        <begin position="288"/>
        <end position="489"/>
    </location>
</feature>
<evidence type="ECO:0000313" key="2">
    <source>
        <dbReference type="EMBL" id="TQN30936.1"/>
    </source>
</evidence>
<protein>
    <submittedName>
        <fullName evidence="2">Uncharacterized protein</fullName>
    </submittedName>
</protein>
<feature type="compositionally biased region" description="Polar residues" evidence="1">
    <location>
        <begin position="348"/>
        <end position="369"/>
    </location>
</feature>